<accession>A0A929RWD3</accession>
<dbReference type="EMBL" id="JABZGR010000015">
    <property type="protein sequence ID" value="MBF0970518.1"/>
    <property type="molecule type" value="Genomic_DNA"/>
</dbReference>
<dbReference type="AlphaFoldDB" id="A0A929RWD3"/>
<dbReference type="Proteomes" id="UP000704068">
    <property type="component" value="Unassembled WGS sequence"/>
</dbReference>
<protein>
    <submittedName>
        <fullName evidence="1">Uncharacterized protein</fullName>
    </submittedName>
</protein>
<reference evidence="1" key="1">
    <citation type="submission" date="2020-04" db="EMBL/GenBank/DDBJ databases">
        <title>Deep metagenomics examines the oral microbiome during advanced dental caries in children, revealing novel taxa and co-occurrences with host molecules.</title>
        <authorList>
            <person name="Baker J.L."/>
            <person name="Morton J.T."/>
            <person name="Dinis M."/>
            <person name="Alvarez R."/>
            <person name="Tran N.C."/>
            <person name="Knight R."/>
            <person name="Edlund A."/>
        </authorList>
    </citation>
    <scope>NUCLEOTIDE SEQUENCE</scope>
    <source>
        <strain evidence="1">JCVI_34_bin.1</strain>
    </source>
</reference>
<evidence type="ECO:0000313" key="2">
    <source>
        <dbReference type="Proteomes" id="UP000704068"/>
    </source>
</evidence>
<sequence length="146" mass="16493">MKIIVNRGFDNMLTSIVVFKNGQPAIACPIQKDFCEMDAKEGDRIEIKLISLGMISQRLAAFTYQEGKDTVYIRPTILCKRWEMANYRVLPYLSLLLLVLQSVTTSAACKWLCAGLLVLTALSWLSFQGCKSNPSMRSRLFTLAYL</sequence>
<evidence type="ECO:0000313" key="1">
    <source>
        <dbReference type="EMBL" id="MBF0970518.1"/>
    </source>
</evidence>
<comment type="caution">
    <text evidence="1">The sequence shown here is derived from an EMBL/GenBank/DDBJ whole genome shotgun (WGS) entry which is preliminary data.</text>
</comment>
<proteinExistence type="predicted"/>
<organism evidence="1 2">
    <name type="scientific">Alloprevotella tannerae</name>
    <dbReference type="NCBI Taxonomy" id="76122"/>
    <lineage>
        <taxon>Bacteria</taxon>
        <taxon>Pseudomonadati</taxon>
        <taxon>Bacteroidota</taxon>
        <taxon>Bacteroidia</taxon>
        <taxon>Bacteroidales</taxon>
        <taxon>Prevotellaceae</taxon>
        <taxon>Alloprevotella</taxon>
    </lineage>
</organism>
<gene>
    <name evidence="1" type="ORF">HXK21_05700</name>
</gene>
<dbReference type="RefSeq" id="WP_303764005.1">
    <property type="nucleotide sequence ID" value="NZ_JABZGR010000015.1"/>
</dbReference>
<name>A0A929RWD3_9BACT</name>